<feature type="transmembrane region" description="Helical" evidence="1">
    <location>
        <begin position="17"/>
        <end position="36"/>
    </location>
</feature>
<gene>
    <name evidence="2" type="ORF">HRJ53_13885</name>
</gene>
<keyword evidence="1" id="KW-0472">Membrane</keyword>
<keyword evidence="1" id="KW-1133">Transmembrane helix</keyword>
<keyword evidence="1" id="KW-0812">Transmembrane</keyword>
<reference evidence="2" key="1">
    <citation type="submission" date="2020-06" db="EMBL/GenBank/DDBJ databases">
        <title>Legume-microbial interactions unlock mineral nutrients during tropical forest succession.</title>
        <authorList>
            <person name="Epihov D.Z."/>
        </authorList>
    </citation>
    <scope>NUCLEOTIDE SEQUENCE [LARGE SCALE GENOMIC DNA]</scope>
    <source>
        <strain evidence="2">Pan2503</strain>
    </source>
</reference>
<protein>
    <submittedName>
        <fullName evidence="2">MFS transporter</fullName>
    </submittedName>
</protein>
<comment type="caution">
    <text evidence="2">The sequence shown here is derived from an EMBL/GenBank/DDBJ whole genome shotgun (WGS) entry which is preliminary data.</text>
</comment>
<sequence length="50" mass="5423">YVSDARQATGTHAFDSIVIALGIIPFVGMILALLLLRNNQATDQGLVRRL</sequence>
<accession>A0A7V8NR91</accession>
<feature type="non-terminal residue" evidence="2">
    <location>
        <position position="1"/>
    </location>
</feature>
<evidence type="ECO:0000256" key="1">
    <source>
        <dbReference type="SAM" id="Phobius"/>
    </source>
</evidence>
<name>A0A7V8NR91_9BACT</name>
<dbReference type="Proteomes" id="UP000567293">
    <property type="component" value="Unassembled WGS sequence"/>
</dbReference>
<evidence type="ECO:0000313" key="3">
    <source>
        <dbReference type="Proteomes" id="UP000567293"/>
    </source>
</evidence>
<dbReference type="AlphaFoldDB" id="A0A7V8NR91"/>
<dbReference type="EMBL" id="JACDQQ010001345">
    <property type="protein sequence ID" value="MBA0086074.1"/>
    <property type="molecule type" value="Genomic_DNA"/>
</dbReference>
<proteinExistence type="predicted"/>
<keyword evidence="3" id="KW-1185">Reference proteome</keyword>
<evidence type="ECO:0000313" key="2">
    <source>
        <dbReference type="EMBL" id="MBA0086074.1"/>
    </source>
</evidence>
<organism evidence="2 3">
    <name type="scientific">Candidatus Acidiferrum panamense</name>
    <dbReference type="NCBI Taxonomy" id="2741543"/>
    <lineage>
        <taxon>Bacteria</taxon>
        <taxon>Pseudomonadati</taxon>
        <taxon>Acidobacteriota</taxon>
        <taxon>Terriglobia</taxon>
        <taxon>Candidatus Acidiferrales</taxon>
        <taxon>Candidatus Acidiferrum</taxon>
    </lineage>
</organism>